<evidence type="ECO:0000256" key="1">
    <source>
        <dbReference type="ARBA" id="ARBA00004299"/>
    </source>
</evidence>
<dbReference type="OMA" id="WLERPCG"/>
<dbReference type="SMART" id="SM00320">
    <property type="entry name" value="WD40"/>
    <property type="match status" value="5"/>
</dbReference>
<name>A0A1U7LNF5_NEOID</name>
<evidence type="ECO:0000256" key="11">
    <source>
        <dbReference type="ARBA" id="ARBA00022927"/>
    </source>
</evidence>
<evidence type="ECO:0000256" key="7">
    <source>
        <dbReference type="ARBA" id="ARBA00022574"/>
    </source>
</evidence>
<dbReference type="Proteomes" id="UP000186594">
    <property type="component" value="Unassembled WGS sequence"/>
</dbReference>
<feature type="compositionally biased region" description="Polar residues" evidence="14">
    <location>
        <begin position="987"/>
        <end position="1003"/>
    </location>
</feature>
<feature type="region of interest" description="Disordered" evidence="14">
    <location>
        <begin position="714"/>
        <end position="779"/>
    </location>
</feature>
<dbReference type="InterPro" id="IPR036322">
    <property type="entry name" value="WD40_repeat_dom_sf"/>
</dbReference>
<evidence type="ECO:0000256" key="10">
    <source>
        <dbReference type="ARBA" id="ARBA00022892"/>
    </source>
</evidence>
<proteinExistence type="inferred from homology"/>
<evidence type="ECO:0000313" key="16">
    <source>
        <dbReference type="Proteomes" id="UP000186594"/>
    </source>
</evidence>
<dbReference type="GO" id="GO:0015031">
    <property type="term" value="P:protein transport"/>
    <property type="evidence" value="ECO:0007669"/>
    <property type="project" value="UniProtKB-KW"/>
</dbReference>
<feature type="compositionally biased region" description="Pro residues" evidence="14">
    <location>
        <begin position="876"/>
        <end position="889"/>
    </location>
</feature>
<dbReference type="EMBL" id="LXFE01000935">
    <property type="protein sequence ID" value="OLL24196.1"/>
    <property type="molecule type" value="Genomic_DNA"/>
</dbReference>
<keyword evidence="7 13" id="KW-0853">WD repeat</keyword>
<evidence type="ECO:0000256" key="12">
    <source>
        <dbReference type="ARBA" id="ARBA00025471"/>
    </source>
</evidence>
<comment type="subcellular location">
    <subcellularLocation>
        <location evidence="1">Cytoplasmic vesicle</location>
        <location evidence="1">COPII-coated vesicle membrane</location>
        <topology evidence="1">Peripheral membrane protein</topology>
        <orientation evidence="1">Cytoplasmic side</orientation>
    </subcellularLocation>
    <subcellularLocation>
        <location evidence="2">Endoplasmic reticulum membrane</location>
        <topology evidence="2">Peripheral membrane protein</topology>
        <orientation evidence="2">Cytoplasmic side</orientation>
    </subcellularLocation>
</comment>
<evidence type="ECO:0000256" key="6">
    <source>
        <dbReference type="ARBA" id="ARBA00022448"/>
    </source>
</evidence>
<evidence type="ECO:0000256" key="9">
    <source>
        <dbReference type="ARBA" id="ARBA00022824"/>
    </source>
</evidence>
<evidence type="ECO:0000256" key="5">
    <source>
        <dbReference type="ARBA" id="ARBA00021236"/>
    </source>
</evidence>
<dbReference type="GO" id="GO:0030127">
    <property type="term" value="C:COPII vesicle coat"/>
    <property type="evidence" value="ECO:0007669"/>
    <property type="project" value="TreeGrafter"/>
</dbReference>
<dbReference type="Gene3D" id="2.130.10.10">
    <property type="entry name" value="YVTN repeat-like/Quinoprotein amine dehydrogenase"/>
    <property type="match status" value="1"/>
</dbReference>
<dbReference type="GO" id="GO:0090110">
    <property type="term" value="P:COPII-coated vesicle cargo loading"/>
    <property type="evidence" value="ECO:0007669"/>
    <property type="project" value="TreeGrafter"/>
</dbReference>
<feature type="repeat" description="WD" evidence="13">
    <location>
        <begin position="72"/>
        <end position="114"/>
    </location>
</feature>
<feature type="compositionally biased region" description="Polar residues" evidence="14">
    <location>
        <begin position="1036"/>
        <end position="1045"/>
    </location>
</feature>
<organism evidence="15 16">
    <name type="scientific">Neolecta irregularis (strain DAH-3)</name>
    <dbReference type="NCBI Taxonomy" id="1198029"/>
    <lineage>
        <taxon>Eukaryota</taxon>
        <taxon>Fungi</taxon>
        <taxon>Dikarya</taxon>
        <taxon>Ascomycota</taxon>
        <taxon>Taphrinomycotina</taxon>
        <taxon>Neolectales</taxon>
        <taxon>Neolectaceae</taxon>
        <taxon>Neolecta</taxon>
    </lineage>
</organism>
<keyword evidence="11" id="KW-0653">Protein transport</keyword>
<dbReference type="GO" id="GO:0005198">
    <property type="term" value="F:structural molecule activity"/>
    <property type="evidence" value="ECO:0007669"/>
    <property type="project" value="TreeGrafter"/>
</dbReference>
<keyword evidence="8" id="KW-0677">Repeat</keyword>
<reference evidence="15 16" key="1">
    <citation type="submission" date="2016-04" db="EMBL/GenBank/DDBJ databases">
        <title>Evolutionary innovation and constraint leading to complex multicellularity in the Ascomycota.</title>
        <authorList>
            <person name="Cisse O."/>
            <person name="Nguyen A."/>
            <person name="Hewitt D.A."/>
            <person name="Jedd G."/>
            <person name="Stajich J.E."/>
        </authorList>
    </citation>
    <scope>NUCLEOTIDE SEQUENCE [LARGE SCALE GENOMIC DNA]</scope>
    <source>
        <strain evidence="15 16">DAH-3</strain>
    </source>
</reference>
<dbReference type="OrthoDB" id="542917at2759"/>
<dbReference type="Gene3D" id="1.25.40.1030">
    <property type="match status" value="1"/>
</dbReference>
<dbReference type="STRING" id="1198029.A0A1U7LNF5"/>
<dbReference type="AlphaFoldDB" id="A0A1U7LNF5"/>
<dbReference type="GO" id="GO:0005789">
    <property type="term" value="C:endoplasmic reticulum membrane"/>
    <property type="evidence" value="ECO:0007669"/>
    <property type="project" value="UniProtKB-SubCell"/>
</dbReference>
<evidence type="ECO:0000256" key="3">
    <source>
        <dbReference type="ARBA" id="ARBA00009358"/>
    </source>
</evidence>
<dbReference type="InterPro" id="IPR015943">
    <property type="entry name" value="WD40/YVTN_repeat-like_dom_sf"/>
</dbReference>
<dbReference type="SUPFAM" id="SSF50978">
    <property type="entry name" value="WD40 repeat-like"/>
    <property type="match status" value="1"/>
</dbReference>
<evidence type="ECO:0000256" key="8">
    <source>
        <dbReference type="ARBA" id="ARBA00022737"/>
    </source>
</evidence>
<comment type="caution">
    <text evidence="15">The sequence shown here is derived from an EMBL/GenBank/DDBJ whole genome shotgun (WGS) entry which is preliminary data.</text>
</comment>
<evidence type="ECO:0000313" key="15">
    <source>
        <dbReference type="EMBL" id="OLL24196.1"/>
    </source>
</evidence>
<evidence type="ECO:0000256" key="2">
    <source>
        <dbReference type="ARBA" id="ARBA00004397"/>
    </source>
</evidence>
<feature type="repeat" description="WD" evidence="13">
    <location>
        <begin position="28"/>
        <end position="70"/>
    </location>
</feature>
<dbReference type="GO" id="GO:0007029">
    <property type="term" value="P:endoplasmic reticulum organization"/>
    <property type="evidence" value="ECO:0007669"/>
    <property type="project" value="TreeGrafter"/>
</dbReference>
<dbReference type="GO" id="GO:0070971">
    <property type="term" value="C:endoplasmic reticulum exit site"/>
    <property type="evidence" value="ECO:0007669"/>
    <property type="project" value="TreeGrafter"/>
</dbReference>
<keyword evidence="16" id="KW-1185">Reference proteome</keyword>
<comment type="similarity">
    <text evidence="3">Belongs to the WD repeat SEC31 family.</text>
</comment>
<feature type="repeat" description="WD" evidence="13">
    <location>
        <begin position="170"/>
        <end position="212"/>
    </location>
</feature>
<dbReference type="Gene3D" id="1.20.940.10">
    <property type="entry name" value="Functional domain of the splicing factor Prp18"/>
    <property type="match status" value="1"/>
</dbReference>
<dbReference type="PROSITE" id="PS50294">
    <property type="entry name" value="WD_REPEATS_REGION"/>
    <property type="match status" value="1"/>
</dbReference>
<feature type="region of interest" description="Disordered" evidence="14">
    <location>
        <begin position="928"/>
        <end position="1058"/>
    </location>
</feature>
<dbReference type="InterPro" id="IPR040251">
    <property type="entry name" value="SEC31-like"/>
</dbReference>
<dbReference type="PANTHER" id="PTHR13923:SF11">
    <property type="entry name" value="SECRETORY 31, ISOFORM D"/>
    <property type="match status" value="1"/>
</dbReference>
<sequence>METGTVDLWSPKAVLNGLDPESCLVARYQKHTSYVKSVQFNPSLPNALASGGGKGEIWVWDLGNPDKPYALSSRRLDDIDSVAWNPNVPHILATGGSSGHTVIWDVKLNRERMTLYAQSSSSASSARQGVSAVAWNPTNSTKLVTASEDDQNPVIMMWDLRNANAPERILSGHQGGILSLSWCKQDSDLLLSGGKDSRTICWNPNNGDILGEFPRAANWVLETSFCPDNPDLLANASFDGSITIHSLQNTRPKTQAGQTSQGTDGKDFFAQKEFSDPHADEFSLKQPPKWLRRPTGVSQGFGGNLVCFGNTIQPDGSRKFLVKITKFVSDPDVSSRARAFEESLEQGSLEDYCQNRIDAAKDENDKQTWLVLKIFTKGSLKSSLAEFLGFKKEILERAIAAKFGVLEVEKHSAPEGNKSEDKSDGLFSSADSKDFLESSTSASSIFKNETFKVFPGSISEIDKIATQAILTGEFESAIDICLKEERLSDAFMLAFCGNERCRRKVQLAYLKQEETRPAYARIIAAVVDNDLWDVVRNAELGSWKEILAIICTFSKDGEFADLCAFLGDRLVEQSNEDRSARSYASLCYLAGSRLDKVVNVWIQEVHENEEADLSHARSEASANRDSLTTIHARHLQSLIERVTVFTNSSESVKMQSVSTGKHLHILHEKYAEYADILASQGDFATAQKYISLLPDSFSAAIAMKTRIGENLIPKQVSASDSRPAGQGGVEQLSGYQPTAGVRGSYAPQFTPYAPTNPANSYGPSAPSQSQYSANPYTSQFPNQMTVSQQALPPPTGQQFMNYQPHQQMSVHTPQQPIISGTANTNPLPKPASLMTKLEGWNDVPNMPAASRRNPYQRDTQVNPQAYGHQPGVFNQLPPPQPLAPPPTNARPPQKIMSSPPMSNVQLQAQNVMGQPPTQQMNTHSETAIRNMQPPPLGPNQPTRQETRKSSGPYIPQQPSSQMNNPSQIPAQRPMMHPPPQGAPSPYIPQQASGSGPMQQTNSPYMPHHQVGLGSSQPYSPQHPPAQIAGGVKPVSIPTTQQQRPVSTPPILQSKYPPGDRSHILIADKIIFDVFNGELNRIKPVLPPQFRRPNVEAEKKLNILFDHLNNEEGISPSLLEELRQIAQSIAKKDYDTAHGMVVEALANHIEESRKWMMGVKFIVEHGRYVS</sequence>
<keyword evidence="6" id="KW-0813">Transport</keyword>
<dbReference type="PROSITE" id="PS50082">
    <property type="entry name" value="WD_REPEATS_2"/>
    <property type="match status" value="3"/>
</dbReference>
<accession>A0A1U7LNF5</accession>
<gene>
    <name evidence="15" type="ORF">NEOLI_001434</name>
</gene>
<feature type="region of interest" description="Disordered" evidence="14">
    <location>
        <begin position="860"/>
        <end position="900"/>
    </location>
</feature>
<evidence type="ECO:0000256" key="14">
    <source>
        <dbReference type="SAM" id="MobiDB-lite"/>
    </source>
</evidence>
<comment type="function">
    <text evidence="12">Component of the coat protein complex II (COPII) which promotes the formation of transport vesicles from the endoplasmic reticulum (ER). The coat has two main functions, the physical deformation of the endoplasmic reticulum membrane into vesicles and the selection of cargo molecules.</text>
</comment>
<evidence type="ECO:0000256" key="13">
    <source>
        <dbReference type="PROSITE-ProRule" id="PRU00221"/>
    </source>
</evidence>
<feature type="compositionally biased region" description="Low complexity" evidence="14">
    <location>
        <begin position="954"/>
        <end position="969"/>
    </location>
</feature>
<protein>
    <recommendedName>
        <fullName evidence="5">Protein transport protein SEC31</fullName>
    </recommendedName>
    <alternativeName>
        <fullName evidence="4">Protein transport protein sec31</fullName>
    </alternativeName>
</protein>
<keyword evidence="10" id="KW-0931">ER-Golgi transport</keyword>
<dbReference type="Pfam" id="PF00400">
    <property type="entry name" value="WD40"/>
    <property type="match status" value="2"/>
</dbReference>
<dbReference type="InterPro" id="IPR001680">
    <property type="entry name" value="WD40_rpt"/>
</dbReference>
<feature type="compositionally biased region" description="Polar residues" evidence="14">
    <location>
        <begin position="756"/>
        <end position="779"/>
    </location>
</feature>
<evidence type="ECO:0000256" key="4">
    <source>
        <dbReference type="ARBA" id="ARBA00013507"/>
    </source>
</evidence>
<dbReference type="PANTHER" id="PTHR13923">
    <property type="entry name" value="SEC31-RELATED PROTEIN"/>
    <property type="match status" value="1"/>
</dbReference>
<keyword evidence="9" id="KW-0256">Endoplasmic reticulum</keyword>
<feature type="compositionally biased region" description="Pro residues" evidence="14">
    <location>
        <begin position="975"/>
        <end position="986"/>
    </location>
</feature>